<keyword evidence="1" id="KW-0645">Protease</keyword>
<dbReference type="GO" id="GO:0006508">
    <property type="term" value="P:proteolysis"/>
    <property type="evidence" value="ECO:0007669"/>
    <property type="project" value="UniProtKB-KW"/>
</dbReference>
<dbReference type="KEGG" id="epl:P4G45_11210"/>
<dbReference type="Gene3D" id="3.40.350.10">
    <property type="entry name" value="Creatinase/prolidase N-terminal domain"/>
    <property type="match status" value="1"/>
</dbReference>
<dbReference type="Pfam" id="PF01321">
    <property type="entry name" value="Creatinase_N"/>
    <property type="match status" value="1"/>
</dbReference>
<dbReference type="InterPro" id="IPR001131">
    <property type="entry name" value="Peptidase_M24B_aminopep-P_CS"/>
</dbReference>
<dbReference type="PANTHER" id="PTHR46112">
    <property type="entry name" value="AMINOPEPTIDASE"/>
    <property type="match status" value="1"/>
</dbReference>
<dbReference type="AlphaFoldDB" id="A0AAU7CVP9"/>
<dbReference type="PROSITE" id="PS00491">
    <property type="entry name" value="PROLINE_PEPTIDASE"/>
    <property type="match status" value="1"/>
</dbReference>
<keyword evidence="4" id="KW-0482">Metalloprotease</keyword>
<organism evidence="7">
    <name type="scientific">Edaphobacter paludis</name>
    <dbReference type="NCBI Taxonomy" id="3035702"/>
    <lineage>
        <taxon>Bacteria</taxon>
        <taxon>Pseudomonadati</taxon>
        <taxon>Acidobacteriota</taxon>
        <taxon>Terriglobia</taxon>
        <taxon>Terriglobales</taxon>
        <taxon>Acidobacteriaceae</taxon>
        <taxon>Edaphobacter</taxon>
    </lineage>
</organism>
<keyword evidence="3" id="KW-0378">Hydrolase</keyword>
<evidence type="ECO:0000256" key="1">
    <source>
        <dbReference type="ARBA" id="ARBA00022670"/>
    </source>
</evidence>
<evidence type="ECO:0000256" key="2">
    <source>
        <dbReference type="ARBA" id="ARBA00022723"/>
    </source>
</evidence>
<evidence type="ECO:0000256" key="3">
    <source>
        <dbReference type="ARBA" id="ARBA00022801"/>
    </source>
</evidence>
<dbReference type="SUPFAM" id="SSF55920">
    <property type="entry name" value="Creatinase/aminopeptidase"/>
    <property type="match status" value="1"/>
</dbReference>
<sequence length="361" mass="38160">MSLSLRKKRAVARAKAAGVDCLLVTHLPDVRYLCGFTGSNAALVLAGGRAVLFTDGRYTAQAKAEAAGSRVVIAKKPVVTAACEWMEAAGIQRCGFDAAQTTVAALEGMRKSVSTKVRRGLFQAVEPLVAGLREVKDAEEVATMRKAALLGCQLFDGMLSFMQLGLTEVAVAAELEHAARLAGAEAMSFETIVASGERSALPHGRATQAKLPKRGFVTLDFGVVVDGYCSDMTRTVHMGKAQPDEREVYDAVLEAQEAGVAKVAPGVTCAEVDEAARSVLRTAGMDKYFSHSTGHGVGLEIHEGPRLAAKQTQVLAPGMIVTIEPGVYMPGRFGVRIEDMVLVTATGGEVLTPSVKAWIEL</sequence>
<evidence type="ECO:0000259" key="5">
    <source>
        <dbReference type="Pfam" id="PF00557"/>
    </source>
</evidence>
<accession>A0AAU7CVP9</accession>
<dbReference type="PRINTS" id="PR00599">
    <property type="entry name" value="MAPEPTIDASE"/>
</dbReference>
<dbReference type="Pfam" id="PF00557">
    <property type="entry name" value="Peptidase_M24"/>
    <property type="match status" value="1"/>
</dbReference>
<dbReference type="SUPFAM" id="SSF53092">
    <property type="entry name" value="Creatinase/prolidase N-terminal domain"/>
    <property type="match status" value="1"/>
</dbReference>
<dbReference type="InterPro" id="IPR050659">
    <property type="entry name" value="Peptidase_M24B"/>
</dbReference>
<protein>
    <submittedName>
        <fullName evidence="7">Xaa-Pro peptidase family protein</fullName>
    </submittedName>
</protein>
<dbReference type="InterPro" id="IPR000994">
    <property type="entry name" value="Pept_M24"/>
</dbReference>
<dbReference type="RefSeq" id="WP_348266567.1">
    <property type="nucleotide sequence ID" value="NZ_CP121194.1"/>
</dbReference>
<dbReference type="InterPro" id="IPR000587">
    <property type="entry name" value="Creatinase_N"/>
</dbReference>
<reference evidence="7" key="1">
    <citation type="submission" date="2023-03" db="EMBL/GenBank/DDBJ databases">
        <title>Edaphobacter sp.</title>
        <authorList>
            <person name="Huber K.J."/>
            <person name="Papendorf J."/>
            <person name="Pilke C."/>
            <person name="Bunk B."/>
            <person name="Sproeer C."/>
            <person name="Pester M."/>
        </authorList>
    </citation>
    <scope>NUCLEOTIDE SEQUENCE</scope>
    <source>
        <strain evidence="7">DSM 109919</strain>
    </source>
</reference>
<keyword evidence="2" id="KW-0479">Metal-binding</keyword>
<dbReference type="Gene3D" id="3.90.230.10">
    <property type="entry name" value="Creatinase/methionine aminopeptidase superfamily"/>
    <property type="match status" value="1"/>
</dbReference>
<dbReference type="InterPro" id="IPR036005">
    <property type="entry name" value="Creatinase/aminopeptidase-like"/>
</dbReference>
<dbReference type="InterPro" id="IPR029149">
    <property type="entry name" value="Creatin/AminoP/Spt16_N"/>
</dbReference>
<name>A0AAU7CVP9_9BACT</name>
<dbReference type="EMBL" id="CP121194">
    <property type="protein sequence ID" value="XBH09058.1"/>
    <property type="molecule type" value="Genomic_DNA"/>
</dbReference>
<dbReference type="GO" id="GO:0046872">
    <property type="term" value="F:metal ion binding"/>
    <property type="evidence" value="ECO:0007669"/>
    <property type="project" value="UniProtKB-KW"/>
</dbReference>
<dbReference type="GO" id="GO:0004177">
    <property type="term" value="F:aminopeptidase activity"/>
    <property type="evidence" value="ECO:0007669"/>
    <property type="project" value="UniProtKB-ARBA"/>
</dbReference>
<evidence type="ECO:0000313" key="7">
    <source>
        <dbReference type="EMBL" id="XBH09058.1"/>
    </source>
</evidence>
<dbReference type="InterPro" id="IPR001714">
    <property type="entry name" value="Pept_M24_MAP"/>
</dbReference>
<proteinExistence type="predicted"/>
<evidence type="ECO:0000259" key="6">
    <source>
        <dbReference type="Pfam" id="PF01321"/>
    </source>
</evidence>
<evidence type="ECO:0000256" key="4">
    <source>
        <dbReference type="ARBA" id="ARBA00023049"/>
    </source>
</evidence>
<dbReference type="GO" id="GO:0008235">
    <property type="term" value="F:metalloexopeptidase activity"/>
    <property type="evidence" value="ECO:0007669"/>
    <property type="project" value="UniProtKB-ARBA"/>
</dbReference>
<dbReference type="PANTHER" id="PTHR46112:SF3">
    <property type="entry name" value="AMINOPEPTIDASE YPDF"/>
    <property type="match status" value="1"/>
</dbReference>
<feature type="domain" description="Peptidase M24" evidence="5">
    <location>
        <begin position="143"/>
        <end position="345"/>
    </location>
</feature>
<dbReference type="CDD" id="cd01092">
    <property type="entry name" value="APP-like"/>
    <property type="match status" value="1"/>
</dbReference>
<gene>
    <name evidence="7" type="ORF">P4G45_11210</name>
</gene>
<feature type="domain" description="Creatinase N-terminal" evidence="6">
    <location>
        <begin position="6"/>
        <end position="135"/>
    </location>
</feature>